<evidence type="ECO:0000313" key="4">
    <source>
        <dbReference type="Proteomes" id="UP000038045"/>
    </source>
</evidence>
<feature type="chain" id="PRO_5005892567" evidence="2">
    <location>
        <begin position="25"/>
        <end position="509"/>
    </location>
</feature>
<feature type="compositionally biased region" description="Low complexity" evidence="1">
    <location>
        <begin position="250"/>
        <end position="259"/>
    </location>
</feature>
<protein>
    <submittedName>
        <fullName evidence="5">Lactamase_B domain-containing protein</fullName>
    </submittedName>
</protein>
<feature type="compositionally biased region" description="Basic and acidic residues" evidence="1">
    <location>
        <begin position="260"/>
        <end position="271"/>
    </location>
</feature>
<evidence type="ECO:0000256" key="2">
    <source>
        <dbReference type="SAM" id="SignalP"/>
    </source>
</evidence>
<feature type="domain" description="Metallo-beta-lactamase" evidence="3">
    <location>
        <begin position="309"/>
        <end position="477"/>
    </location>
</feature>
<evidence type="ECO:0000313" key="5">
    <source>
        <dbReference type="WBParaSite" id="PTRK_0001601500.1"/>
    </source>
</evidence>
<organism evidence="4 5">
    <name type="scientific">Parastrongyloides trichosuri</name>
    <name type="common">Possum-specific nematode worm</name>
    <dbReference type="NCBI Taxonomy" id="131310"/>
    <lineage>
        <taxon>Eukaryota</taxon>
        <taxon>Metazoa</taxon>
        <taxon>Ecdysozoa</taxon>
        <taxon>Nematoda</taxon>
        <taxon>Chromadorea</taxon>
        <taxon>Rhabditida</taxon>
        <taxon>Tylenchina</taxon>
        <taxon>Panagrolaimomorpha</taxon>
        <taxon>Strongyloidoidea</taxon>
        <taxon>Strongyloididae</taxon>
        <taxon>Parastrongyloides</taxon>
    </lineage>
</organism>
<feature type="region of interest" description="Disordered" evidence="1">
    <location>
        <begin position="250"/>
        <end position="277"/>
    </location>
</feature>
<dbReference type="InterPro" id="IPR001279">
    <property type="entry name" value="Metallo-B-lactamas"/>
</dbReference>
<dbReference type="SMART" id="SM00849">
    <property type="entry name" value="Lactamase_B"/>
    <property type="match status" value="1"/>
</dbReference>
<dbReference type="InterPro" id="IPR036866">
    <property type="entry name" value="RibonucZ/Hydroxyglut_hydro"/>
</dbReference>
<proteinExistence type="predicted"/>
<keyword evidence="4" id="KW-1185">Reference proteome</keyword>
<dbReference type="InterPro" id="IPR039344">
    <property type="entry name" value="MBLAC1"/>
</dbReference>
<dbReference type="Pfam" id="PF00753">
    <property type="entry name" value="Lactamase_B"/>
    <property type="match status" value="1"/>
</dbReference>
<sequence length="509" mass="56310">MLFIKSFLTIILFFSSTLYGQIEGASTENLKQWIINNRNALPTGAQEAILSASESDFTSTILKLLGFNGENDSGDMTQSVTSFSSNEEADVAIDKGPKVTITDSSNINKKKENSFIQKPKVGVKVSERDVCPFNADPLIITGDYVYCKQANIRDCPIGFVCDQSFVLGKSICCQDLRPKSSIVLPKKSNPTYTTIRPTYEWSTNVPVVVSTPVTESPKPKIEVAQEVSEQPTTIEEVLTQETTIVSSINSTTSPTLTTTEESKTTETEKPKNPWNHLWTTTQVPNTKIKVSVLQAGNIRILKDSQREMTGAITLVNDHGVNVLIDTGASSDTERLLLSLTKEGVTLDNIDSVVITHGHPNHMGNLNFFGRKPILFNSLEYIGRHVISTELKDRPYRKITSNIEVWKTPGHTQHDLSVLVHGVNGYGTMAIVGDLIPSERFISEKIDIMLSEGVWDSATKRQNANLIICMADWVIPGHGAPFRVLPHYRQKAGCTRLLAQRSIKDSAYHQ</sequence>
<dbReference type="Proteomes" id="UP000038045">
    <property type="component" value="Unplaced"/>
</dbReference>
<dbReference type="PANTHER" id="PTHR23200">
    <property type="entry name" value="METALLO-BETA-LACTAMASE DOMAIN-CONTAINING PROTEIN 1"/>
    <property type="match status" value="1"/>
</dbReference>
<evidence type="ECO:0000259" key="3">
    <source>
        <dbReference type="SMART" id="SM00849"/>
    </source>
</evidence>
<evidence type="ECO:0000256" key="1">
    <source>
        <dbReference type="SAM" id="MobiDB-lite"/>
    </source>
</evidence>
<reference evidence="5" key="1">
    <citation type="submission" date="2017-02" db="UniProtKB">
        <authorList>
            <consortium name="WormBaseParasite"/>
        </authorList>
    </citation>
    <scope>IDENTIFICATION</scope>
</reference>
<dbReference type="Gene3D" id="3.60.15.10">
    <property type="entry name" value="Ribonuclease Z/Hydroxyacylglutathione hydrolase-like"/>
    <property type="match status" value="1"/>
</dbReference>
<accession>A0A0N5A305</accession>
<feature type="signal peptide" evidence="2">
    <location>
        <begin position="1"/>
        <end position="24"/>
    </location>
</feature>
<dbReference type="WBParaSite" id="PTRK_0001601500.1">
    <property type="protein sequence ID" value="PTRK_0001601500.1"/>
    <property type="gene ID" value="PTRK_0001601500"/>
</dbReference>
<dbReference type="PANTHER" id="PTHR23200:SF49">
    <property type="entry name" value="METALLO-BETA-LACTAMASE DOMAIN-CONTAINING PROTEIN"/>
    <property type="match status" value="1"/>
</dbReference>
<dbReference type="AlphaFoldDB" id="A0A0N5A305"/>
<keyword evidence="2" id="KW-0732">Signal</keyword>
<name>A0A0N5A305_PARTI</name>
<dbReference type="CDD" id="cd07711">
    <property type="entry name" value="MBLAC1-like_MBL-fold"/>
    <property type="match status" value="1"/>
</dbReference>
<dbReference type="SUPFAM" id="SSF56281">
    <property type="entry name" value="Metallo-hydrolase/oxidoreductase"/>
    <property type="match status" value="1"/>
</dbReference>